<sequence>MTYRSLFAGIPWVCVVCDGGEISAPGDEPPSPPICPSCVRLQVSEVLATLEVAP</sequence>
<reference evidence="1 2" key="1">
    <citation type="submission" date="2020-07" db="EMBL/GenBank/DDBJ databases">
        <title>Genomic Encyclopedia of Type Strains, Phase IV (KMG-IV): sequencing the most valuable type-strain genomes for metagenomic binning, comparative biology and taxonomic classification.</title>
        <authorList>
            <person name="Goeker M."/>
        </authorList>
    </citation>
    <scope>NUCLEOTIDE SEQUENCE [LARGE SCALE GENOMIC DNA]</scope>
    <source>
        <strain evidence="1 2">DSM 45533</strain>
    </source>
</reference>
<name>A0A7W0CT15_9ACTN</name>
<accession>A0A7W0CT15</accession>
<dbReference type="RefSeq" id="WP_181615360.1">
    <property type="nucleotide sequence ID" value="NZ_BAABAM010000008.1"/>
</dbReference>
<gene>
    <name evidence="1" type="ORF">HNR30_008030</name>
</gene>
<dbReference type="EMBL" id="JACDUR010000009">
    <property type="protein sequence ID" value="MBA2896639.1"/>
    <property type="molecule type" value="Genomic_DNA"/>
</dbReference>
<organism evidence="1 2">
    <name type="scientific">Nonomuraea soli</name>
    <dbReference type="NCBI Taxonomy" id="1032476"/>
    <lineage>
        <taxon>Bacteria</taxon>
        <taxon>Bacillati</taxon>
        <taxon>Actinomycetota</taxon>
        <taxon>Actinomycetes</taxon>
        <taxon>Streptosporangiales</taxon>
        <taxon>Streptosporangiaceae</taxon>
        <taxon>Nonomuraea</taxon>
    </lineage>
</organism>
<keyword evidence="2" id="KW-1185">Reference proteome</keyword>
<proteinExistence type="predicted"/>
<evidence type="ECO:0000313" key="1">
    <source>
        <dbReference type="EMBL" id="MBA2896639.1"/>
    </source>
</evidence>
<dbReference type="Proteomes" id="UP000530928">
    <property type="component" value="Unassembled WGS sequence"/>
</dbReference>
<dbReference type="AlphaFoldDB" id="A0A7W0CT15"/>
<protein>
    <submittedName>
        <fullName evidence="1">Uncharacterized protein</fullName>
    </submittedName>
</protein>
<evidence type="ECO:0000313" key="2">
    <source>
        <dbReference type="Proteomes" id="UP000530928"/>
    </source>
</evidence>
<comment type="caution">
    <text evidence="1">The sequence shown here is derived from an EMBL/GenBank/DDBJ whole genome shotgun (WGS) entry which is preliminary data.</text>
</comment>